<evidence type="ECO:0000313" key="2">
    <source>
        <dbReference type="Proteomes" id="UP001596337"/>
    </source>
</evidence>
<name>A0ABW2BXW4_9PSEU</name>
<keyword evidence="2" id="KW-1185">Reference proteome</keyword>
<reference evidence="2" key="1">
    <citation type="journal article" date="2019" name="Int. J. Syst. Evol. Microbiol.">
        <title>The Global Catalogue of Microorganisms (GCM) 10K type strain sequencing project: providing services to taxonomists for standard genome sequencing and annotation.</title>
        <authorList>
            <consortium name="The Broad Institute Genomics Platform"/>
            <consortium name="The Broad Institute Genome Sequencing Center for Infectious Disease"/>
            <person name="Wu L."/>
            <person name="Ma J."/>
        </authorList>
    </citation>
    <scope>NUCLEOTIDE SEQUENCE [LARGE SCALE GENOMIC DNA]</scope>
    <source>
        <strain evidence="2">KCTC 32255</strain>
    </source>
</reference>
<proteinExistence type="predicted"/>
<dbReference type="RefSeq" id="WP_345403427.1">
    <property type="nucleotide sequence ID" value="NZ_BAABLA010000114.1"/>
</dbReference>
<accession>A0ABW2BXW4</accession>
<dbReference type="EMBL" id="JBHSXX010000001">
    <property type="protein sequence ID" value="MFC6867384.1"/>
    <property type="molecule type" value="Genomic_DNA"/>
</dbReference>
<gene>
    <name evidence="1" type="ORF">ACFQGD_09500</name>
</gene>
<evidence type="ECO:0000313" key="1">
    <source>
        <dbReference type="EMBL" id="MFC6867384.1"/>
    </source>
</evidence>
<comment type="caution">
    <text evidence="1">The sequence shown here is derived from an EMBL/GenBank/DDBJ whole genome shotgun (WGS) entry which is preliminary data.</text>
</comment>
<protein>
    <submittedName>
        <fullName evidence="1">Uncharacterized protein</fullName>
    </submittedName>
</protein>
<sequence>MPTQLTTERQPLAVPRAWYRGRNALEQANTPEPRLPDPARLYGLVVMAFVFHVPDEHGDAVLTVCRSCREPWPCDQVRLAFRLREAF</sequence>
<dbReference type="Proteomes" id="UP001596337">
    <property type="component" value="Unassembled WGS sequence"/>
</dbReference>
<organism evidence="1 2">
    <name type="scientific">Haloechinothrix salitolerans</name>
    <dbReference type="NCBI Taxonomy" id="926830"/>
    <lineage>
        <taxon>Bacteria</taxon>
        <taxon>Bacillati</taxon>
        <taxon>Actinomycetota</taxon>
        <taxon>Actinomycetes</taxon>
        <taxon>Pseudonocardiales</taxon>
        <taxon>Pseudonocardiaceae</taxon>
        <taxon>Haloechinothrix</taxon>
    </lineage>
</organism>